<dbReference type="AlphaFoldDB" id="A0A915IGE8"/>
<accession>A0A915IGE8</accession>
<name>A0A915IGE8_ROMCU</name>
<evidence type="ECO:0000313" key="1">
    <source>
        <dbReference type="Proteomes" id="UP000887565"/>
    </source>
</evidence>
<sequence>RLSFPQHHVKGSYFGCGGPQIQLQTTIKTTSAKKAANPMANQGSEIRGKNVKLSKIMKKCKVVEKVKIT</sequence>
<dbReference type="WBParaSite" id="nRc.2.0.1.t12973-RA">
    <property type="protein sequence ID" value="nRc.2.0.1.t12973-RA"/>
    <property type="gene ID" value="nRc.2.0.1.g12973"/>
</dbReference>
<proteinExistence type="predicted"/>
<protein>
    <submittedName>
        <fullName evidence="2">Uncharacterized protein</fullName>
    </submittedName>
</protein>
<evidence type="ECO:0000313" key="2">
    <source>
        <dbReference type="WBParaSite" id="nRc.2.0.1.t12973-RA"/>
    </source>
</evidence>
<keyword evidence="1" id="KW-1185">Reference proteome</keyword>
<organism evidence="1 2">
    <name type="scientific">Romanomermis culicivorax</name>
    <name type="common">Nematode worm</name>
    <dbReference type="NCBI Taxonomy" id="13658"/>
    <lineage>
        <taxon>Eukaryota</taxon>
        <taxon>Metazoa</taxon>
        <taxon>Ecdysozoa</taxon>
        <taxon>Nematoda</taxon>
        <taxon>Enoplea</taxon>
        <taxon>Dorylaimia</taxon>
        <taxon>Mermithida</taxon>
        <taxon>Mermithoidea</taxon>
        <taxon>Mermithidae</taxon>
        <taxon>Romanomermis</taxon>
    </lineage>
</organism>
<dbReference type="Proteomes" id="UP000887565">
    <property type="component" value="Unplaced"/>
</dbReference>
<reference evidence="2" key="1">
    <citation type="submission" date="2022-11" db="UniProtKB">
        <authorList>
            <consortium name="WormBaseParasite"/>
        </authorList>
    </citation>
    <scope>IDENTIFICATION</scope>
</reference>